<dbReference type="PROSITE" id="PS00356">
    <property type="entry name" value="HTH_LACI_1"/>
    <property type="match status" value="1"/>
</dbReference>
<evidence type="ECO:0000259" key="4">
    <source>
        <dbReference type="PROSITE" id="PS50932"/>
    </source>
</evidence>
<protein>
    <submittedName>
        <fullName evidence="5">Transcriptional regulator, LacI family</fullName>
    </submittedName>
</protein>
<dbReference type="PRINTS" id="PR00036">
    <property type="entry name" value="HTHLACI"/>
</dbReference>
<feature type="domain" description="HTH lacI-type" evidence="4">
    <location>
        <begin position="3"/>
        <end position="58"/>
    </location>
</feature>
<dbReference type="AlphaFoldDB" id="A0A1M5U458"/>
<keyword evidence="3" id="KW-0804">Transcription</keyword>
<dbReference type="SUPFAM" id="SSF47413">
    <property type="entry name" value="lambda repressor-like DNA-binding domains"/>
    <property type="match status" value="1"/>
</dbReference>
<dbReference type="SUPFAM" id="SSF53822">
    <property type="entry name" value="Periplasmic binding protein-like I"/>
    <property type="match status" value="1"/>
</dbReference>
<organism evidence="5 6">
    <name type="scientific">Clostridium collagenovorans DSM 3089</name>
    <dbReference type="NCBI Taxonomy" id="1121306"/>
    <lineage>
        <taxon>Bacteria</taxon>
        <taxon>Bacillati</taxon>
        <taxon>Bacillota</taxon>
        <taxon>Clostridia</taxon>
        <taxon>Eubacteriales</taxon>
        <taxon>Clostridiaceae</taxon>
        <taxon>Clostridium</taxon>
    </lineage>
</organism>
<keyword evidence="1" id="KW-0805">Transcription regulation</keyword>
<evidence type="ECO:0000256" key="3">
    <source>
        <dbReference type="ARBA" id="ARBA00023163"/>
    </source>
</evidence>
<dbReference type="RefSeq" id="WP_072830336.1">
    <property type="nucleotide sequence ID" value="NZ_FQXP01000003.1"/>
</dbReference>
<evidence type="ECO:0000256" key="1">
    <source>
        <dbReference type="ARBA" id="ARBA00023015"/>
    </source>
</evidence>
<dbReference type="GO" id="GO:0000976">
    <property type="term" value="F:transcription cis-regulatory region binding"/>
    <property type="evidence" value="ECO:0007669"/>
    <property type="project" value="TreeGrafter"/>
</dbReference>
<sequence>MAVTIKDIAKMAGVSPTTVSNVINDRSAKAKEETKQRIMKLVEEYNYQPNAIARGLVKGRSKMIGVMLSDITNPYFSQLIDGIEEVASKSGYSILVCNTHNDANKEEKYIDIMKQYCVEGIIFTSCAIKKSEHLQALVNAHYPMVTIDKRIDGFKEVCNVSVDNYISGYLATKYLIDLGHKNIGCITGQLWASNAVDRLNGYKKAMEDYNLPIDESYIYSSKFDMKTGIDGANYFFENNKEITGIVACGDIIGYGIYKAANDANISIPKDLSVIGIDDIFFSDVITPGLTTLKQPIDELAVQATDTLLSLIEGKKVENKSYSYEAKLIVRSSTKELG</sequence>
<dbReference type="PROSITE" id="PS50932">
    <property type="entry name" value="HTH_LACI_2"/>
    <property type="match status" value="1"/>
</dbReference>
<dbReference type="Gene3D" id="3.40.50.2300">
    <property type="match status" value="2"/>
</dbReference>
<dbReference type="Pfam" id="PF00356">
    <property type="entry name" value="LacI"/>
    <property type="match status" value="1"/>
</dbReference>
<name>A0A1M5U458_9CLOT</name>
<keyword evidence="2" id="KW-0238">DNA-binding</keyword>
<dbReference type="OrthoDB" id="369222at2"/>
<dbReference type="InterPro" id="IPR046335">
    <property type="entry name" value="LacI/GalR-like_sensor"/>
</dbReference>
<accession>A0A1M5U458</accession>
<keyword evidence="6" id="KW-1185">Reference proteome</keyword>
<dbReference type="Pfam" id="PF13377">
    <property type="entry name" value="Peripla_BP_3"/>
    <property type="match status" value="1"/>
</dbReference>
<dbReference type="PANTHER" id="PTHR30146">
    <property type="entry name" value="LACI-RELATED TRANSCRIPTIONAL REPRESSOR"/>
    <property type="match status" value="1"/>
</dbReference>
<dbReference type="InterPro" id="IPR000843">
    <property type="entry name" value="HTH_LacI"/>
</dbReference>
<evidence type="ECO:0000256" key="2">
    <source>
        <dbReference type="ARBA" id="ARBA00023125"/>
    </source>
</evidence>
<dbReference type="SMART" id="SM00354">
    <property type="entry name" value="HTH_LACI"/>
    <property type="match status" value="1"/>
</dbReference>
<dbReference type="InterPro" id="IPR028082">
    <property type="entry name" value="Peripla_BP_I"/>
</dbReference>
<dbReference type="STRING" id="1121306.SAMN02745196_00837"/>
<dbReference type="CDD" id="cd01392">
    <property type="entry name" value="HTH_LacI"/>
    <property type="match status" value="1"/>
</dbReference>
<dbReference type="InterPro" id="IPR010982">
    <property type="entry name" value="Lambda_DNA-bd_dom_sf"/>
</dbReference>
<dbReference type="EMBL" id="FQXP01000003">
    <property type="protein sequence ID" value="SHH57749.1"/>
    <property type="molecule type" value="Genomic_DNA"/>
</dbReference>
<reference evidence="5 6" key="1">
    <citation type="submission" date="2016-11" db="EMBL/GenBank/DDBJ databases">
        <authorList>
            <person name="Jaros S."/>
            <person name="Januszkiewicz K."/>
            <person name="Wedrychowicz H."/>
        </authorList>
    </citation>
    <scope>NUCLEOTIDE SEQUENCE [LARGE SCALE GENOMIC DNA]</scope>
    <source>
        <strain evidence="5 6">DSM 3089</strain>
    </source>
</reference>
<dbReference type="Gene3D" id="1.10.260.40">
    <property type="entry name" value="lambda repressor-like DNA-binding domains"/>
    <property type="match status" value="1"/>
</dbReference>
<evidence type="ECO:0000313" key="6">
    <source>
        <dbReference type="Proteomes" id="UP000184526"/>
    </source>
</evidence>
<proteinExistence type="predicted"/>
<dbReference type="PANTHER" id="PTHR30146:SF109">
    <property type="entry name" value="HTH-TYPE TRANSCRIPTIONAL REGULATOR GALS"/>
    <property type="match status" value="1"/>
</dbReference>
<dbReference type="GO" id="GO:0003700">
    <property type="term" value="F:DNA-binding transcription factor activity"/>
    <property type="evidence" value="ECO:0007669"/>
    <property type="project" value="TreeGrafter"/>
</dbReference>
<gene>
    <name evidence="5" type="ORF">SAMN02745196_00837</name>
</gene>
<evidence type="ECO:0000313" key="5">
    <source>
        <dbReference type="EMBL" id="SHH57749.1"/>
    </source>
</evidence>
<dbReference type="Proteomes" id="UP000184526">
    <property type="component" value="Unassembled WGS sequence"/>
</dbReference>